<comment type="caution">
    <text evidence="9">The sequence shown here is derived from an EMBL/GenBank/DDBJ whole genome shotgun (WGS) entry which is preliminary data.</text>
</comment>
<feature type="transmembrane region" description="Helical" evidence="7">
    <location>
        <begin position="48"/>
        <end position="68"/>
    </location>
</feature>
<feature type="domain" description="Polysaccharide chain length determinant N-terminal" evidence="8">
    <location>
        <begin position="34"/>
        <end position="123"/>
    </location>
</feature>
<organism evidence="9 10">
    <name type="scientific">Neptunicoccus cionae</name>
    <dbReference type="NCBI Taxonomy" id="2035344"/>
    <lineage>
        <taxon>Bacteria</taxon>
        <taxon>Pseudomonadati</taxon>
        <taxon>Pseudomonadota</taxon>
        <taxon>Alphaproteobacteria</taxon>
        <taxon>Rhodobacterales</taxon>
        <taxon>Paracoccaceae</taxon>
        <taxon>Neptunicoccus</taxon>
    </lineage>
</organism>
<dbReference type="InterPro" id="IPR003856">
    <property type="entry name" value="LPS_length_determ_N"/>
</dbReference>
<accession>A0A916VNA6</accession>
<dbReference type="AlphaFoldDB" id="A0A916VNA6"/>
<dbReference type="Proteomes" id="UP000628017">
    <property type="component" value="Unassembled WGS sequence"/>
</dbReference>
<dbReference type="GO" id="GO:0005886">
    <property type="term" value="C:plasma membrane"/>
    <property type="evidence" value="ECO:0007669"/>
    <property type="project" value="UniProtKB-SubCell"/>
</dbReference>
<evidence type="ECO:0000313" key="10">
    <source>
        <dbReference type="Proteomes" id="UP000628017"/>
    </source>
</evidence>
<protein>
    <recommendedName>
        <fullName evidence="8">Polysaccharide chain length determinant N-terminal domain-containing protein</fullName>
    </recommendedName>
</protein>
<dbReference type="Pfam" id="PF02706">
    <property type="entry name" value="Wzz"/>
    <property type="match status" value="1"/>
</dbReference>
<keyword evidence="2" id="KW-1003">Cell membrane</keyword>
<dbReference type="PANTHER" id="PTHR32309:SF13">
    <property type="entry name" value="FERRIC ENTEROBACTIN TRANSPORT PROTEIN FEPE"/>
    <property type="match status" value="1"/>
</dbReference>
<feature type="coiled-coil region" evidence="6">
    <location>
        <begin position="232"/>
        <end position="264"/>
    </location>
</feature>
<evidence type="ECO:0000256" key="3">
    <source>
        <dbReference type="ARBA" id="ARBA00022692"/>
    </source>
</evidence>
<evidence type="ECO:0000256" key="5">
    <source>
        <dbReference type="ARBA" id="ARBA00023136"/>
    </source>
</evidence>
<reference evidence="9" key="1">
    <citation type="journal article" date="2014" name="Int. J. Syst. Evol. Microbiol.">
        <title>Complete genome sequence of Corynebacterium casei LMG S-19264T (=DSM 44701T), isolated from a smear-ripened cheese.</title>
        <authorList>
            <consortium name="US DOE Joint Genome Institute (JGI-PGF)"/>
            <person name="Walter F."/>
            <person name="Albersmeier A."/>
            <person name="Kalinowski J."/>
            <person name="Ruckert C."/>
        </authorList>
    </citation>
    <scope>NUCLEOTIDE SEQUENCE</scope>
    <source>
        <strain evidence="9">CGMCC 1.15880</strain>
    </source>
</reference>
<gene>
    <name evidence="9" type="ORF">GCM10011498_07330</name>
</gene>
<evidence type="ECO:0000256" key="4">
    <source>
        <dbReference type="ARBA" id="ARBA00022989"/>
    </source>
</evidence>
<keyword evidence="4 7" id="KW-1133">Transmembrane helix</keyword>
<evidence type="ECO:0000313" key="9">
    <source>
        <dbReference type="EMBL" id="GGA09812.1"/>
    </source>
</evidence>
<reference evidence="9" key="2">
    <citation type="submission" date="2020-09" db="EMBL/GenBank/DDBJ databases">
        <authorList>
            <person name="Sun Q."/>
            <person name="Zhou Y."/>
        </authorList>
    </citation>
    <scope>NUCLEOTIDE SEQUENCE</scope>
    <source>
        <strain evidence="9">CGMCC 1.15880</strain>
    </source>
</reference>
<comment type="subcellular location">
    <subcellularLocation>
        <location evidence="1">Cell membrane</location>
        <topology evidence="1">Multi-pass membrane protein</topology>
    </subcellularLocation>
</comment>
<evidence type="ECO:0000256" key="1">
    <source>
        <dbReference type="ARBA" id="ARBA00004651"/>
    </source>
</evidence>
<sequence>MINEYEIVMYNRKPPFEDGFFPMKRIGADDRDMVDLKHLARMIWRRRILIILCTLFFGILAFVLVSQITPTYSAQSKVMLDPRESQVTIGEDVVSDLDINDQLVLSEAAVIQSNLLIEKVIAEIGFERLAILDPANQPPGLKDRVKSVARDFGLMKTPEPPTLEQALRSKIEYLVYVIRKNLSVRREGKSFVISITAKTESPQLSALLAQTIAEKYIEQQLENRQNVAKQATAWIEERLKILRAELEEAQAAGVRRRMANLQADGTSLQAISQQIFELTTKLSEAQTDRTMAEARCNWHRPANDRSSPTWNKCSNG</sequence>
<keyword evidence="5 7" id="KW-0472">Membrane</keyword>
<evidence type="ECO:0000256" key="2">
    <source>
        <dbReference type="ARBA" id="ARBA00022475"/>
    </source>
</evidence>
<keyword evidence="6" id="KW-0175">Coiled coil</keyword>
<dbReference type="InterPro" id="IPR050445">
    <property type="entry name" value="Bact_polysacc_biosynth/exp"/>
</dbReference>
<dbReference type="PANTHER" id="PTHR32309">
    <property type="entry name" value="TYROSINE-PROTEIN KINASE"/>
    <property type="match status" value="1"/>
</dbReference>
<dbReference type="GO" id="GO:0004713">
    <property type="term" value="F:protein tyrosine kinase activity"/>
    <property type="evidence" value="ECO:0007669"/>
    <property type="project" value="TreeGrafter"/>
</dbReference>
<evidence type="ECO:0000259" key="8">
    <source>
        <dbReference type="Pfam" id="PF02706"/>
    </source>
</evidence>
<evidence type="ECO:0000256" key="7">
    <source>
        <dbReference type="SAM" id="Phobius"/>
    </source>
</evidence>
<evidence type="ECO:0000256" key="6">
    <source>
        <dbReference type="SAM" id="Coils"/>
    </source>
</evidence>
<name>A0A916VNA6_9RHOB</name>
<proteinExistence type="predicted"/>
<keyword evidence="10" id="KW-1185">Reference proteome</keyword>
<keyword evidence="3 7" id="KW-0812">Transmembrane</keyword>
<dbReference type="EMBL" id="BMKA01000001">
    <property type="protein sequence ID" value="GGA09812.1"/>
    <property type="molecule type" value="Genomic_DNA"/>
</dbReference>